<dbReference type="InterPro" id="IPR036291">
    <property type="entry name" value="NAD(P)-bd_dom_sf"/>
</dbReference>
<dbReference type="PRINTS" id="PR00080">
    <property type="entry name" value="SDRFAMILY"/>
</dbReference>
<evidence type="ECO:0000256" key="2">
    <source>
        <dbReference type="ARBA" id="ARBA00023002"/>
    </source>
</evidence>
<dbReference type="Proteomes" id="UP001501319">
    <property type="component" value="Unassembled WGS sequence"/>
</dbReference>
<comment type="caution">
    <text evidence="3">The sequence shown here is derived from an EMBL/GenBank/DDBJ whole genome shotgun (WGS) entry which is preliminary data.</text>
</comment>
<proteinExistence type="inferred from homology"/>
<reference evidence="3 4" key="1">
    <citation type="journal article" date="2019" name="Int. J. Syst. Evol. Microbiol.">
        <title>The Global Catalogue of Microorganisms (GCM) 10K type strain sequencing project: providing services to taxonomists for standard genome sequencing and annotation.</title>
        <authorList>
            <consortium name="The Broad Institute Genomics Platform"/>
            <consortium name="The Broad Institute Genome Sequencing Center for Infectious Disease"/>
            <person name="Wu L."/>
            <person name="Ma J."/>
        </authorList>
    </citation>
    <scope>NUCLEOTIDE SEQUENCE [LARGE SCALE GENOMIC DNA]</scope>
    <source>
        <strain evidence="3 4">JCM 14306</strain>
    </source>
</reference>
<evidence type="ECO:0000313" key="4">
    <source>
        <dbReference type="Proteomes" id="UP001501319"/>
    </source>
</evidence>
<keyword evidence="2" id="KW-0560">Oxidoreductase</keyword>
<dbReference type="EMBL" id="BAAANE010000003">
    <property type="protein sequence ID" value="GAA1626576.1"/>
    <property type="molecule type" value="Genomic_DNA"/>
</dbReference>
<keyword evidence="4" id="KW-1185">Reference proteome</keyword>
<sequence>MLSSDYYLDKTALVTGGARGIGRAIVKRFLSEGVRVVVCDINPDGMDDLLADESIDSAMVLPVVGDIRHAGEVLDQVAAAGWRIDYLVNNAALSPRIPSSELARDVLNDVLDVNVSSAFELSRMLVERSELSAGGLVIVNISSVNAWLGIPEMAHYNASKAALLSITRTLAVEWAPRGVRVNAVCPGSTWTESWEEGGWGEEDRARFASKNPLGRFATPDEIAGTVLFLTGPDAGFITGHGLVVDGGLTASV</sequence>
<organism evidence="3 4">
    <name type="scientific">Kribbella alba</name>
    <dbReference type="NCBI Taxonomy" id="190197"/>
    <lineage>
        <taxon>Bacteria</taxon>
        <taxon>Bacillati</taxon>
        <taxon>Actinomycetota</taxon>
        <taxon>Actinomycetes</taxon>
        <taxon>Propionibacteriales</taxon>
        <taxon>Kribbellaceae</taxon>
        <taxon>Kribbella</taxon>
    </lineage>
</organism>
<protein>
    <submittedName>
        <fullName evidence="3">SDR family oxidoreductase</fullName>
    </submittedName>
</protein>
<dbReference type="PANTHER" id="PTHR24321">
    <property type="entry name" value="DEHYDROGENASES, SHORT CHAIN"/>
    <property type="match status" value="1"/>
</dbReference>
<evidence type="ECO:0000313" key="3">
    <source>
        <dbReference type="EMBL" id="GAA1626576.1"/>
    </source>
</evidence>
<gene>
    <name evidence="3" type="ORF">GCM10009744_13100</name>
</gene>
<dbReference type="SUPFAM" id="SSF51735">
    <property type="entry name" value="NAD(P)-binding Rossmann-fold domains"/>
    <property type="match status" value="1"/>
</dbReference>
<dbReference type="Pfam" id="PF13561">
    <property type="entry name" value="adh_short_C2"/>
    <property type="match status" value="1"/>
</dbReference>
<comment type="similarity">
    <text evidence="1">Belongs to the short-chain dehydrogenases/reductases (SDR) family.</text>
</comment>
<evidence type="ECO:0000256" key="1">
    <source>
        <dbReference type="ARBA" id="ARBA00006484"/>
    </source>
</evidence>
<dbReference type="PANTHER" id="PTHR24321:SF8">
    <property type="entry name" value="ESTRADIOL 17-BETA-DEHYDROGENASE 8-RELATED"/>
    <property type="match status" value="1"/>
</dbReference>
<dbReference type="Gene3D" id="3.40.50.720">
    <property type="entry name" value="NAD(P)-binding Rossmann-like Domain"/>
    <property type="match status" value="1"/>
</dbReference>
<dbReference type="CDD" id="cd05233">
    <property type="entry name" value="SDR_c"/>
    <property type="match status" value="1"/>
</dbReference>
<name>A0ABN2F1P9_9ACTN</name>
<dbReference type="InterPro" id="IPR002347">
    <property type="entry name" value="SDR_fam"/>
</dbReference>
<dbReference type="PRINTS" id="PR00081">
    <property type="entry name" value="GDHRDH"/>
</dbReference>
<accession>A0ABN2F1P9</accession>
<dbReference type="PROSITE" id="PS00061">
    <property type="entry name" value="ADH_SHORT"/>
    <property type="match status" value="1"/>
</dbReference>
<dbReference type="InterPro" id="IPR020904">
    <property type="entry name" value="Sc_DH/Rdtase_CS"/>
</dbReference>